<dbReference type="Proteomes" id="UP001181239">
    <property type="component" value="Unassembled WGS sequence"/>
</dbReference>
<dbReference type="Gene3D" id="3.10.450.620">
    <property type="entry name" value="JHP933, nucleotidyltransferase-like core domain"/>
    <property type="match status" value="1"/>
</dbReference>
<dbReference type="EMBL" id="JAWDET010000001">
    <property type="protein sequence ID" value="MDU0239085.1"/>
    <property type="molecule type" value="Genomic_DNA"/>
</dbReference>
<dbReference type="RefSeq" id="WP_229057614.1">
    <property type="nucleotide sequence ID" value="NZ_CAXSNX010000051.1"/>
</dbReference>
<accession>A0AAE4I5I2</accession>
<evidence type="ECO:0000313" key="2">
    <source>
        <dbReference type="Proteomes" id="UP001181239"/>
    </source>
</evidence>
<comment type="caution">
    <text evidence="1">The sequence shown here is derived from an EMBL/GenBank/DDBJ whole genome shotgun (WGS) entry which is preliminary data.</text>
</comment>
<dbReference type="InterPro" id="IPR014942">
    <property type="entry name" value="AbiEii"/>
</dbReference>
<organism evidence="1 2">
    <name type="scientific">Phocaeicola vulgatus</name>
    <name type="common">Bacteroides vulgatus</name>
    <dbReference type="NCBI Taxonomy" id="821"/>
    <lineage>
        <taxon>Bacteria</taxon>
        <taxon>Pseudomonadati</taxon>
        <taxon>Bacteroidota</taxon>
        <taxon>Bacteroidia</taxon>
        <taxon>Bacteroidales</taxon>
        <taxon>Bacteroidaceae</taxon>
        <taxon>Phocaeicola</taxon>
    </lineage>
</organism>
<protein>
    <submittedName>
        <fullName evidence="1">Nucleotidyl transferase AbiEii/AbiGii toxin family protein</fullName>
    </submittedName>
</protein>
<dbReference type="AlphaFoldDB" id="A0AAE4I5I2"/>
<keyword evidence="1" id="KW-0808">Transferase</keyword>
<name>A0AAE4I5I2_PHOVU</name>
<evidence type="ECO:0000313" key="1">
    <source>
        <dbReference type="EMBL" id="MDU0239085.1"/>
    </source>
</evidence>
<reference evidence="1" key="1">
    <citation type="submission" date="2023-10" db="EMBL/GenBank/DDBJ databases">
        <title>Genome of Potential pathogenic bacteria in Crohn's disease.</title>
        <authorList>
            <person name="Rodriguez-Palacios A."/>
        </authorList>
    </citation>
    <scope>NUCLEOTIDE SEQUENCE</scope>
    <source>
        <strain evidence="1">CavFT-hAR11</strain>
    </source>
</reference>
<sequence>MSFDYTQEEITRLAKENNFTVAGIEKVMRLSNILNDLNNQPEFSGKLLLKGGTAINLLVFDLPRLSVDLDLDFSKNVSKEDMLAEREQINKALDSYFQQNGYRKTERSNFTLDSLSLHYNTVTGSGDKIKLDINYHNRSHIFKPEVKSIEFPFIRENKTSFVVNYVNPIELFAGKIKAFYERCKPRDIYDLFSLASSDILTSKEERDLLRKSIVFYSSLGNPENKDMLKADPKQSIENVTFTEIRQQLLPMMHTNSGKYPMQEINDKVADFVSSLMKLEPSEELYLSNFYAGKYKPDLLFSDKEILNNIQDHPIIIRTQQQITDSIFSDSIKKNDFTRIAGLKDEGYIPSPKIIDELKKSAPAPTMIAVQKIFGLSSDAPGLSNIKLAQSDNVGLGKDKSNNLKI</sequence>
<proteinExistence type="predicted"/>
<gene>
    <name evidence="1" type="ORF">RVH43_00150</name>
</gene>
<dbReference type="Pfam" id="PF08843">
    <property type="entry name" value="AbiEii"/>
    <property type="match status" value="1"/>
</dbReference>
<dbReference type="GO" id="GO:0016740">
    <property type="term" value="F:transferase activity"/>
    <property type="evidence" value="ECO:0007669"/>
    <property type="project" value="UniProtKB-KW"/>
</dbReference>